<keyword evidence="4" id="KW-0805">Transcription regulation</keyword>
<evidence type="ECO:0000256" key="4">
    <source>
        <dbReference type="ARBA" id="ARBA00023015"/>
    </source>
</evidence>
<dbReference type="InterPro" id="IPR001005">
    <property type="entry name" value="SANT/Myb"/>
</dbReference>
<keyword evidence="3" id="KW-0221">Differentiation</keyword>
<dbReference type="PANTHER" id="PTHR31496">
    <property type="entry name" value="TRANSCRIPTION FACTOR KAN2-RELATED"/>
    <property type="match status" value="1"/>
</dbReference>
<comment type="subcellular location">
    <subcellularLocation>
        <location evidence="1">Nucleus</location>
    </subcellularLocation>
</comment>
<dbReference type="EMBL" id="JAHUZN010000009">
    <property type="protein sequence ID" value="KAG8484133.1"/>
    <property type="molecule type" value="Genomic_DNA"/>
</dbReference>
<dbReference type="Proteomes" id="UP000701853">
    <property type="component" value="Chromosome 9"/>
</dbReference>
<evidence type="ECO:0000256" key="5">
    <source>
        <dbReference type="ARBA" id="ARBA00023163"/>
    </source>
</evidence>
<gene>
    <name evidence="9" type="ORF">CXB51_022935</name>
</gene>
<protein>
    <recommendedName>
        <fullName evidence="8">Myb-like domain-containing protein</fullName>
    </recommendedName>
</protein>
<keyword evidence="6" id="KW-0539">Nucleus</keyword>
<dbReference type="GO" id="GO:0000976">
    <property type="term" value="F:transcription cis-regulatory region binding"/>
    <property type="evidence" value="ECO:0007669"/>
    <property type="project" value="InterPro"/>
</dbReference>
<evidence type="ECO:0000256" key="1">
    <source>
        <dbReference type="ARBA" id="ARBA00004123"/>
    </source>
</evidence>
<comment type="caution">
    <text evidence="9">The sequence shown here is derived from an EMBL/GenBank/DDBJ whole genome shotgun (WGS) entry which is preliminary data.</text>
</comment>
<keyword evidence="2" id="KW-0217">Developmental protein</keyword>
<keyword evidence="10" id="KW-1185">Reference proteome</keyword>
<dbReference type="FunFam" id="1.10.10.60:FF:000002">
    <property type="entry name" value="Myb family transcription factor"/>
    <property type="match status" value="1"/>
</dbReference>
<evidence type="ECO:0000256" key="7">
    <source>
        <dbReference type="SAM" id="MobiDB-lite"/>
    </source>
</evidence>
<proteinExistence type="predicted"/>
<dbReference type="InterPro" id="IPR006447">
    <property type="entry name" value="Myb_dom_plants"/>
</dbReference>
<evidence type="ECO:0000313" key="9">
    <source>
        <dbReference type="EMBL" id="KAG8484133.1"/>
    </source>
</evidence>
<evidence type="ECO:0000313" key="10">
    <source>
        <dbReference type="Proteomes" id="UP000701853"/>
    </source>
</evidence>
<dbReference type="InterPro" id="IPR044847">
    <property type="entry name" value="KAN_fam"/>
</dbReference>
<evidence type="ECO:0000256" key="2">
    <source>
        <dbReference type="ARBA" id="ARBA00022473"/>
    </source>
</evidence>
<dbReference type="AlphaFoldDB" id="A0A8J6CXY9"/>
<reference evidence="9 10" key="1">
    <citation type="journal article" date="2021" name="bioRxiv">
        <title>The Gossypium anomalum genome as a resource for cotton improvement and evolutionary analysis of hybrid incompatibility.</title>
        <authorList>
            <person name="Grover C.E."/>
            <person name="Yuan D."/>
            <person name="Arick M.A."/>
            <person name="Miller E.R."/>
            <person name="Hu G."/>
            <person name="Peterson D.G."/>
            <person name="Wendel J.F."/>
            <person name="Udall J.A."/>
        </authorList>
    </citation>
    <scope>NUCLEOTIDE SEQUENCE [LARGE SCALE GENOMIC DNA]</scope>
    <source>
        <strain evidence="9">JFW-Udall</strain>
        <tissue evidence="9">Leaf</tissue>
    </source>
</reference>
<dbReference type="NCBIfam" id="TIGR01557">
    <property type="entry name" value="myb_SHAQKYF"/>
    <property type="match status" value="1"/>
</dbReference>
<name>A0A8J6CXY9_9ROSI</name>
<dbReference type="OrthoDB" id="551907at2759"/>
<dbReference type="Pfam" id="PF00249">
    <property type="entry name" value="Myb_DNA-binding"/>
    <property type="match status" value="1"/>
</dbReference>
<feature type="domain" description="Myb-like" evidence="8">
    <location>
        <begin position="289"/>
        <end position="340"/>
    </location>
</feature>
<evidence type="ECO:0000259" key="8">
    <source>
        <dbReference type="Pfam" id="PF00249"/>
    </source>
</evidence>
<dbReference type="SUPFAM" id="SSF46689">
    <property type="entry name" value="Homeodomain-like"/>
    <property type="match status" value="1"/>
</dbReference>
<evidence type="ECO:0000256" key="6">
    <source>
        <dbReference type="ARBA" id="ARBA00023242"/>
    </source>
</evidence>
<organism evidence="9 10">
    <name type="scientific">Gossypium anomalum</name>
    <dbReference type="NCBI Taxonomy" id="47600"/>
    <lineage>
        <taxon>Eukaryota</taxon>
        <taxon>Viridiplantae</taxon>
        <taxon>Streptophyta</taxon>
        <taxon>Embryophyta</taxon>
        <taxon>Tracheophyta</taxon>
        <taxon>Spermatophyta</taxon>
        <taxon>Magnoliopsida</taxon>
        <taxon>eudicotyledons</taxon>
        <taxon>Gunneridae</taxon>
        <taxon>Pentapetalae</taxon>
        <taxon>rosids</taxon>
        <taxon>malvids</taxon>
        <taxon>Malvales</taxon>
        <taxon>Malvaceae</taxon>
        <taxon>Malvoideae</taxon>
        <taxon>Gossypium</taxon>
    </lineage>
</organism>
<dbReference type="GO" id="GO:0005634">
    <property type="term" value="C:nucleus"/>
    <property type="evidence" value="ECO:0007669"/>
    <property type="project" value="UniProtKB-SubCell"/>
</dbReference>
<accession>A0A8J6CXY9</accession>
<dbReference type="GO" id="GO:0010158">
    <property type="term" value="P:abaxial cell fate specification"/>
    <property type="evidence" value="ECO:0007669"/>
    <property type="project" value="InterPro"/>
</dbReference>
<dbReference type="InterPro" id="IPR009057">
    <property type="entry name" value="Homeodomain-like_sf"/>
</dbReference>
<dbReference type="PANTHER" id="PTHR31496:SF3">
    <property type="entry name" value="TRANSCRIPTION REPRESSOR KAN1"/>
    <property type="match status" value="1"/>
</dbReference>
<sequence length="470" mass="52314">MYFGERTGCRQITSPNASPIPSQFFPLRISSLFYYHLQRLPSLSACLFLLRFFSSYKLLLFLGISVNNNIWKPLRDLCEQYMNRVPDLSLQISPPNPAPSTACTGNSSFDIWRRNDALNLLTYGSQADTQLSLANPASSASQIDSPSPNYFPTTYDDQTRHRNLLKCGQNGGQLSNIDHGISLLDFPGPKPTTGIPVYSNTMSLPFLSSDSFVDMDPDKLEFYSSSAASVLHSADACRRASEAARFNGISLEKLRPQFHHHYAQHGAAMGSSRFIPKLQSSKRNTRTPRMRWTSSLHARFVRAVELLGGHERATPKSVLELMDVKDLTLSHVKSHLQMYRTVKSSDKPASSSEKIRNGVECAEEDGLGVSRNTVSGNDKCSENQGSTSTNLSIQHDYDEIEELGCRVGGIQMSADHKLHHHLNLENSLIYEVDNLKTMQGSSLSQQILRVSSVELHNPSLHFSLGKQTTD</sequence>
<dbReference type="GO" id="GO:0006355">
    <property type="term" value="P:regulation of DNA-templated transcription"/>
    <property type="evidence" value="ECO:0007669"/>
    <property type="project" value="InterPro"/>
</dbReference>
<feature type="region of interest" description="Disordered" evidence="7">
    <location>
        <begin position="370"/>
        <end position="392"/>
    </location>
</feature>
<keyword evidence="5" id="KW-0804">Transcription</keyword>
<dbReference type="Gene3D" id="1.10.10.60">
    <property type="entry name" value="Homeodomain-like"/>
    <property type="match status" value="1"/>
</dbReference>
<evidence type="ECO:0000256" key="3">
    <source>
        <dbReference type="ARBA" id="ARBA00022782"/>
    </source>
</evidence>